<name>A0A3N0V5W4_9PROT</name>
<dbReference type="EMBL" id="RJVP01000001">
    <property type="protein sequence ID" value="ROH87964.1"/>
    <property type="molecule type" value="Genomic_DNA"/>
</dbReference>
<sequence>MTKKRIIVAVLAAALGAYVGYLAISKADCRNSGGVLAMGVMEFVCVVPATSLNRHKRQQRTMEALSGCHPATAVLCNNMTALNQHLHISIGYGSVNRAVNNQQRIAL</sequence>
<evidence type="ECO:0000256" key="1">
    <source>
        <dbReference type="SAM" id="Phobius"/>
    </source>
</evidence>
<evidence type="ECO:0000313" key="2">
    <source>
        <dbReference type="EMBL" id="ROH87964.1"/>
    </source>
</evidence>
<protein>
    <submittedName>
        <fullName evidence="2">Uncharacterized protein</fullName>
    </submittedName>
</protein>
<feature type="transmembrane region" description="Helical" evidence="1">
    <location>
        <begin position="35"/>
        <end position="52"/>
    </location>
</feature>
<gene>
    <name evidence="2" type="ORF">ED236_00275</name>
</gene>
<keyword evidence="1" id="KW-0812">Transmembrane</keyword>
<organism evidence="2 3">
    <name type="scientific">Pseudomethylobacillus aquaticus</name>
    <dbReference type="NCBI Taxonomy" id="2676064"/>
    <lineage>
        <taxon>Bacteria</taxon>
        <taxon>Pseudomonadati</taxon>
        <taxon>Pseudomonadota</taxon>
        <taxon>Betaproteobacteria</taxon>
        <taxon>Nitrosomonadales</taxon>
        <taxon>Methylophilaceae</taxon>
        <taxon>Pseudomethylobacillus</taxon>
    </lineage>
</organism>
<keyword evidence="1" id="KW-0472">Membrane</keyword>
<reference evidence="2 3" key="1">
    <citation type="submission" date="2018-10" db="EMBL/GenBank/DDBJ databases">
        <authorList>
            <person name="Chen W.-M."/>
        </authorList>
    </citation>
    <scope>NUCLEOTIDE SEQUENCE [LARGE SCALE GENOMIC DNA]</scope>
    <source>
        <strain evidence="2 3">H-5</strain>
    </source>
</reference>
<dbReference type="RefSeq" id="WP_123235958.1">
    <property type="nucleotide sequence ID" value="NZ_RJVP01000001.1"/>
</dbReference>
<proteinExistence type="predicted"/>
<dbReference type="Proteomes" id="UP000275137">
    <property type="component" value="Unassembled WGS sequence"/>
</dbReference>
<evidence type="ECO:0000313" key="3">
    <source>
        <dbReference type="Proteomes" id="UP000275137"/>
    </source>
</evidence>
<comment type="caution">
    <text evidence="2">The sequence shown here is derived from an EMBL/GenBank/DDBJ whole genome shotgun (WGS) entry which is preliminary data.</text>
</comment>
<accession>A0A3N0V5W4</accession>
<dbReference type="AlphaFoldDB" id="A0A3N0V5W4"/>
<keyword evidence="3" id="KW-1185">Reference proteome</keyword>
<keyword evidence="1" id="KW-1133">Transmembrane helix</keyword>